<dbReference type="SUPFAM" id="SSF89392">
    <property type="entry name" value="Prokaryotic lipoproteins and lipoprotein localization factors"/>
    <property type="match status" value="1"/>
</dbReference>
<feature type="region of interest" description="Disordered" evidence="1">
    <location>
        <begin position="244"/>
        <end position="309"/>
    </location>
</feature>
<organism evidence="3 4">
    <name type="scientific">Haloactinomyces albus</name>
    <dbReference type="NCBI Taxonomy" id="1352928"/>
    <lineage>
        <taxon>Bacteria</taxon>
        <taxon>Bacillati</taxon>
        <taxon>Actinomycetota</taxon>
        <taxon>Actinomycetes</taxon>
        <taxon>Actinopolysporales</taxon>
        <taxon>Actinopolysporaceae</taxon>
        <taxon>Haloactinomyces</taxon>
    </lineage>
</organism>
<feature type="compositionally biased region" description="Basic and acidic residues" evidence="1">
    <location>
        <begin position="253"/>
        <end position="265"/>
    </location>
</feature>
<comment type="caution">
    <text evidence="3">The sequence shown here is derived from an EMBL/GenBank/DDBJ whole genome shotgun (WGS) entry which is preliminary data.</text>
</comment>
<evidence type="ECO:0000313" key="4">
    <source>
        <dbReference type="Proteomes" id="UP001180845"/>
    </source>
</evidence>
<feature type="signal peptide" evidence="2">
    <location>
        <begin position="1"/>
        <end position="30"/>
    </location>
</feature>
<keyword evidence="3" id="KW-0449">Lipoprotein</keyword>
<feature type="compositionally biased region" description="Basic and acidic residues" evidence="1">
    <location>
        <begin position="292"/>
        <end position="302"/>
    </location>
</feature>
<gene>
    <name evidence="3" type="ORF">JOF55_002982</name>
</gene>
<evidence type="ECO:0000313" key="3">
    <source>
        <dbReference type="EMBL" id="MDR7302801.1"/>
    </source>
</evidence>
<dbReference type="AlphaFoldDB" id="A0AAE4CMV5"/>
<feature type="chain" id="PRO_5042100338" evidence="2">
    <location>
        <begin position="31"/>
        <end position="359"/>
    </location>
</feature>
<protein>
    <submittedName>
        <fullName evidence="3">Outer membrane lipoprotein-sorting protein</fullName>
    </submittedName>
</protein>
<proteinExistence type="predicted"/>
<keyword evidence="4" id="KW-1185">Reference proteome</keyword>
<sequence>MKRKRVAGTAAVGAAAGVLGLTVPALPAGAADPNLPAIAPEKLVASVMTAQPPAMAGTVKVDNNLGLPAIPGLEGSSTALSGGTSTMRVWTDGQGKQRLSIPSTGEETTVINDGTTVWKWNSAENTVTKYRHDTGAESDTPHRSAPANPTATAKRIIDTLRQSSKVAVDGTASVAGRDAYELVLTPKSTERTVLREVRIAVGAEKRIPLRITVNTNGSDDPALQAGFSKLEVAPQDAELFRFTPPAGAQVRQGEQHERRDADSGTHPKPRVVGDGWDSVLVTRVPQQALQQRETRQGSEEQQRPGLRGFVERAGKQVSGPWGNGWIISSKAGSGLLTSDGRLAVGAVPGQVLTEAMRHP</sequence>
<dbReference type="InterPro" id="IPR029046">
    <property type="entry name" value="LolA/LolB/LppX"/>
</dbReference>
<evidence type="ECO:0000256" key="2">
    <source>
        <dbReference type="SAM" id="SignalP"/>
    </source>
</evidence>
<dbReference type="PANTHER" id="PTHR37507">
    <property type="entry name" value="SPORULATION PROTEIN YDCC"/>
    <property type="match status" value="1"/>
</dbReference>
<keyword evidence="2" id="KW-0732">Signal</keyword>
<evidence type="ECO:0000256" key="1">
    <source>
        <dbReference type="SAM" id="MobiDB-lite"/>
    </source>
</evidence>
<dbReference type="RefSeq" id="WP_310274635.1">
    <property type="nucleotide sequence ID" value="NZ_JAVDXW010000001.1"/>
</dbReference>
<dbReference type="InterPro" id="IPR052944">
    <property type="entry name" value="Sporulation_related"/>
</dbReference>
<reference evidence="3" key="1">
    <citation type="submission" date="2023-07" db="EMBL/GenBank/DDBJ databases">
        <title>Sequencing the genomes of 1000 actinobacteria strains.</title>
        <authorList>
            <person name="Klenk H.-P."/>
        </authorList>
    </citation>
    <scope>NUCLEOTIDE SEQUENCE</scope>
    <source>
        <strain evidence="3">DSM 45977</strain>
    </source>
</reference>
<dbReference type="Gene3D" id="2.50.20.10">
    <property type="entry name" value="Lipoprotein localisation LolA/LolB/LppX"/>
    <property type="match status" value="1"/>
</dbReference>
<dbReference type="Proteomes" id="UP001180845">
    <property type="component" value="Unassembled WGS sequence"/>
</dbReference>
<accession>A0AAE4CMV5</accession>
<name>A0AAE4CMV5_9ACTN</name>
<dbReference type="PANTHER" id="PTHR37507:SF2">
    <property type="entry name" value="SPORULATION PROTEIN YDCC"/>
    <property type="match status" value="1"/>
</dbReference>
<dbReference type="EMBL" id="JAVDXW010000001">
    <property type="protein sequence ID" value="MDR7302801.1"/>
    <property type="molecule type" value="Genomic_DNA"/>
</dbReference>